<organism evidence="6 7">
    <name type="scientific">Thalassovita litoralis</name>
    <dbReference type="NCBI Taxonomy" id="1010611"/>
    <lineage>
        <taxon>Bacteria</taxon>
        <taxon>Pseudomonadati</taxon>
        <taxon>Pseudomonadota</taxon>
        <taxon>Alphaproteobacteria</taxon>
        <taxon>Rhodobacterales</taxon>
        <taxon>Roseobacteraceae</taxon>
        <taxon>Thalassovita</taxon>
    </lineage>
</organism>
<dbReference type="Pfam" id="PF06779">
    <property type="entry name" value="MFS_4"/>
    <property type="match status" value="1"/>
</dbReference>
<protein>
    <submittedName>
        <fullName evidence="6">Predicted arabinose efflux permease, MFS family</fullName>
    </submittedName>
</protein>
<reference evidence="6 7" key="1">
    <citation type="submission" date="2017-05" db="EMBL/GenBank/DDBJ databases">
        <authorList>
            <person name="Varghese N."/>
            <person name="Submissions S."/>
        </authorList>
    </citation>
    <scope>NUCLEOTIDE SEQUENCE [LARGE SCALE GENOMIC DNA]</scope>
    <source>
        <strain evidence="6 7">DSM 29506</strain>
    </source>
</reference>
<feature type="transmembrane region" description="Helical" evidence="4">
    <location>
        <begin position="303"/>
        <end position="325"/>
    </location>
</feature>
<evidence type="ECO:0000256" key="4">
    <source>
        <dbReference type="SAM" id="Phobius"/>
    </source>
</evidence>
<proteinExistence type="predicted"/>
<feature type="transmembrane region" description="Helical" evidence="4">
    <location>
        <begin position="139"/>
        <end position="162"/>
    </location>
</feature>
<evidence type="ECO:0000313" key="6">
    <source>
        <dbReference type="EMBL" id="SMO83981.1"/>
    </source>
</evidence>
<feature type="transmembrane region" description="Helical" evidence="4">
    <location>
        <begin position="103"/>
        <end position="127"/>
    </location>
</feature>
<keyword evidence="7" id="KW-1185">Reference proteome</keyword>
<dbReference type="RefSeq" id="WP_235891481.1">
    <property type="nucleotide sequence ID" value="NZ_FXTO01000017.1"/>
</dbReference>
<keyword evidence="2 4" id="KW-1133">Transmembrane helix</keyword>
<dbReference type="EMBL" id="FXTO01000017">
    <property type="protein sequence ID" value="SMO83981.1"/>
    <property type="molecule type" value="Genomic_DNA"/>
</dbReference>
<evidence type="ECO:0000256" key="3">
    <source>
        <dbReference type="ARBA" id="ARBA00023136"/>
    </source>
</evidence>
<name>A0A521EKI0_9RHOB</name>
<evidence type="ECO:0000256" key="1">
    <source>
        <dbReference type="ARBA" id="ARBA00022692"/>
    </source>
</evidence>
<evidence type="ECO:0000313" key="7">
    <source>
        <dbReference type="Proteomes" id="UP000316030"/>
    </source>
</evidence>
<dbReference type="PROSITE" id="PS50850">
    <property type="entry name" value="MFS"/>
    <property type="match status" value="1"/>
</dbReference>
<feature type="transmembrane region" description="Helical" evidence="4">
    <location>
        <begin position="218"/>
        <end position="239"/>
    </location>
</feature>
<accession>A0A521EKI0</accession>
<feature type="transmembrane region" description="Helical" evidence="4">
    <location>
        <begin position="50"/>
        <end position="71"/>
    </location>
</feature>
<evidence type="ECO:0000259" key="5">
    <source>
        <dbReference type="PROSITE" id="PS50850"/>
    </source>
</evidence>
<dbReference type="SUPFAM" id="SSF103473">
    <property type="entry name" value="MFS general substrate transporter"/>
    <property type="match status" value="1"/>
</dbReference>
<dbReference type="GO" id="GO:0005886">
    <property type="term" value="C:plasma membrane"/>
    <property type="evidence" value="ECO:0007669"/>
    <property type="project" value="TreeGrafter"/>
</dbReference>
<keyword evidence="1 4" id="KW-0812">Transmembrane</keyword>
<feature type="transmembrane region" description="Helical" evidence="4">
    <location>
        <begin position="245"/>
        <end position="266"/>
    </location>
</feature>
<dbReference type="AlphaFoldDB" id="A0A521EKI0"/>
<keyword evidence="3 4" id="KW-0472">Membrane</keyword>
<feature type="transmembrane region" description="Helical" evidence="4">
    <location>
        <begin position="174"/>
        <end position="192"/>
    </location>
</feature>
<dbReference type="InterPro" id="IPR036259">
    <property type="entry name" value="MFS_trans_sf"/>
</dbReference>
<sequence length="390" mass="41115">MKSTGLNTGAILLGLTLGVCITNGFARFAYGLILPAMRADLDWSYTQAGWINTANALGYIIGAMLTLLIVQRIPAARIFQWGMGLTVVFLIATAFTHDYSLLTLWRLLTGIGGAMAFIAGGALAAALHPDKQSRNALAIAIYYGVGGGLGMVLSGAGLPWLFHHYPPAIWPYSWGLMGLVSAIFLPLCLWAAQQLHPPVKPATPPQGHLPLGRMIFQILGYFGFGLGYIVYVTFLVAWMKRGFDTATLISAVWITMGLGIMLSPFIWRPLLARFRSGIPLAAILITMAAGGLLPLVLPSVLGLILSAALFGASVFMAPSAVTSFCRLNLPPERWGRAVSLFTVVFAVGQTIGPIAAGALGDITGDIGQSLAAGGAILALGALVALLQKPL</sequence>
<feature type="transmembrane region" description="Helical" evidence="4">
    <location>
        <begin position="337"/>
        <end position="360"/>
    </location>
</feature>
<dbReference type="InterPro" id="IPR020846">
    <property type="entry name" value="MFS_dom"/>
</dbReference>
<dbReference type="Gene3D" id="1.20.1250.20">
    <property type="entry name" value="MFS general substrate transporter like domains"/>
    <property type="match status" value="1"/>
</dbReference>
<feature type="transmembrane region" description="Helical" evidence="4">
    <location>
        <begin position="278"/>
        <end position="297"/>
    </location>
</feature>
<dbReference type="PANTHER" id="PTHR23537">
    <property type="match status" value="1"/>
</dbReference>
<dbReference type="Proteomes" id="UP000316030">
    <property type="component" value="Unassembled WGS sequence"/>
</dbReference>
<dbReference type="InterPro" id="IPR010645">
    <property type="entry name" value="MFS_4"/>
</dbReference>
<feature type="domain" description="Major facilitator superfamily (MFS) profile" evidence="5">
    <location>
        <begin position="2"/>
        <end position="390"/>
    </location>
</feature>
<evidence type="ECO:0000256" key="2">
    <source>
        <dbReference type="ARBA" id="ARBA00022989"/>
    </source>
</evidence>
<dbReference type="PANTHER" id="PTHR23537:SF1">
    <property type="entry name" value="SUGAR TRANSPORTER"/>
    <property type="match status" value="1"/>
</dbReference>
<feature type="transmembrane region" description="Helical" evidence="4">
    <location>
        <begin position="366"/>
        <end position="386"/>
    </location>
</feature>
<feature type="transmembrane region" description="Helical" evidence="4">
    <location>
        <begin position="78"/>
        <end position="97"/>
    </location>
</feature>
<dbReference type="GO" id="GO:0022857">
    <property type="term" value="F:transmembrane transporter activity"/>
    <property type="evidence" value="ECO:0007669"/>
    <property type="project" value="InterPro"/>
</dbReference>
<gene>
    <name evidence="6" type="ORF">SAMN06265173_1178</name>
</gene>